<keyword evidence="2" id="KW-0378">Hydrolase</keyword>
<keyword evidence="1" id="KW-0472">Membrane</keyword>
<comment type="caution">
    <text evidence="2">The sequence shown here is derived from an EMBL/GenBank/DDBJ whole genome shotgun (WGS) entry which is preliminary data.</text>
</comment>
<proteinExistence type="predicted"/>
<evidence type="ECO:0000256" key="1">
    <source>
        <dbReference type="SAM" id="Phobius"/>
    </source>
</evidence>
<organism evidence="2 3">
    <name type="scientific">Quillaja saponaria</name>
    <name type="common">Soap bark tree</name>
    <dbReference type="NCBI Taxonomy" id="32244"/>
    <lineage>
        <taxon>Eukaryota</taxon>
        <taxon>Viridiplantae</taxon>
        <taxon>Streptophyta</taxon>
        <taxon>Embryophyta</taxon>
        <taxon>Tracheophyta</taxon>
        <taxon>Spermatophyta</taxon>
        <taxon>Magnoliopsida</taxon>
        <taxon>eudicotyledons</taxon>
        <taxon>Gunneridae</taxon>
        <taxon>Pentapetalae</taxon>
        <taxon>rosids</taxon>
        <taxon>fabids</taxon>
        <taxon>Fabales</taxon>
        <taxon>Quillajaceae</taxon>
        <taxon>Quillaja</taxon>
    </lineage>
</organism>
<accession>A0AAD7LLU5</accession>
<evidence type="ECO:0000313" key="2">
    <source>
        <dbReference type="EMBL" id="KAJ7960531.1"/>
    </source>
</evidence>
<reference evidence="2" key="1">
    <citation type="journal article" date="2023" name="Science">
        <title>Elucidation of the pathway for biosynthesis of saponin adjuvants from the soapbark tree.</title>
        <authorList>
            <person name="Reed J."/>
            <person name="Orme A."/>
            <person name="El-Demerdash A."/>
            <person name="Owen C."/>
            <person name="Martin L.B.B."/>
            <person name="Misra R.C."/>
            <person name="Kikuchi S."/>
            <person name="Rejzek M."/>
            <person name="Martin A.C."/>
            <person name="Harkess A."/>
            <person name="Leebens-Mack J."/>
            <person name="Louveau T."/>
            <person name="Stephenson M.J."/>
            <person name="Osbourn A."/>
        </authorList>
    </citation>
    <scope>NUCLEOTIDE SEQUENCE</scope>
    <source>
        <strain evidence="2">S10</strain>
    </source>
</reference>
<evidence type="ECO:0000313" key="3">
    <source>
        <dbReference type="Proteomes" id="UP001163823"/>
    </source>
</evidence>
<dbReference type="AlphaFoldDB" id="A0AAD7LLU5"/>
<keyword evidence="3" id="KW-1185">Reference proteome</keyword>
<name>A0AAD7LLU5_QUISA</name>
<keyword evidence="1" id="KW-0812">Transmembrane</keyword>
<protein>
    <submittedName>
        <fullName evidence="2">Glycoside hydrolase, family 5</fullName>
    </submittedName>
</protein>
<sequence length="505" mass="57880">MSATVADFGRKKVKLTCIGMPGSGFLPAESPSAKVADATTADQCDKMDVEMVQHTHKRTLDVESEALKVAENLKATSFEMDLDEKTHIVSTLVYHKFGTFFKYLKQRYKRKTMDSIYKENRERFVKILTKLFLCFYDMDDLIRINYDDDLIKQNALFSLELIELVGLENTHKLNATLNAIVREKIDFSKYPLLREEDVPYLVYWYYWLLMRVVNICSVFVPVSSREDIVNPYKCVTDLTFGGGCRDELMEESELEVVRTEVANYKHLEGKKKRAIFEDIDNCTSDMLDVFLTEAVREMKILEMENLLKRFQHRKYFPRFGAYPELPRVVYTVLQLFILSRIKLVEEIRYWVTVPLTSGWIGKFSEDVVKVVSSADLLRRIDSHYFISVHHILQAIREKTVLAAVHKLVSNALLNCSSGRAKSPPYNVYKYSLELANKHGTAEVRVEHLAIAAVCLGVDLCYDVSTEGSAMKYLKSLDGKGSGIVFISFGLVNSCVFYSASFLLLL</sequence>
<dbReference type="Proteomes" id="UP001163823">
    <property type="component" value="Chromosome 8"/>
</dbReference>
<dbReference type="KEGG" id="qsa:O6P43_020959"/>
<dbReference type="GO" id="GO:0016787">
    <property type="term" value="F:hydrolase activity"/>
    <property type="evidence" value="ECO:0007669"/>
    <property type="project" value="UniProtKB-KW"/>
</dbReference>
<feature type="transmembrane region" description="Helical" evidence="1">
    <location>
        <begin position="480"/>
        <end position="504"/>
    </location>
</feature>
<dbReference type="EMBL" id="JARAOO010000008">
    <property type="protein sequence ID" value="KAJ7960531.1"/>
    <property type="molecule type" value="Genomic_DNA"/>
</dbReference>
<gene>
    <name evidence="2" type="ORF">O6P43_020959</name>
</gene>
<keyword evidence="1" id="KW-1133">Transmembrane helix</keyword>